<dbReference type="EMBL" id="ML732837">
    <property type="protein sequence ID" value="KAB8270014.1"/>
    <property type="molecule type" value="Genomic_DNA"/>
</dbReference>
<evidence type="ECO:0000313" key="2">
    <source>
        <dbReference type="EMBL" id="KAB8270014.1"/>
    </source>
</evidence>
<keyword evidence="1" id="KW-1133">Transmembrane helix</keyword>
<name>A0A5N6IVA3_9EURO</name>
<keyword evidence="1" id="KW-0812">Transmembrane</keyword>
<accession>A0A5N6IVA3</accession>
<reference evidence="2 3" key="1">
    <citation type="submission" date="2019-04" db="EMBL/GenBank/DDBJ databases">
        <title>Fungal friends and foes A comparative genomics study of 23 Aspergillus species from section Flavi.</title>
        <authorList>
            <consortium name="DOE Joint Genome Institute"/>
            <person name="Kjaerbolling I."/>
            <person name="Vesth T.C."/>
            <person name="Frisvad J.C."/>
            <person name="Nybo J.L."/>
            <person name="Theobald S."/>
            <person name="Kildgaard S."/>
            <person name="Petersen T.I."/>
            <person name="Kuo A."/>
            <person name="Sato A."/>
            <person name="Lyhne E.K."/>
            <person name="Kogle M.E."/>
            <person name="Wiebenga A."/>
            <person name="Kun R.S."/>
            <person name="Lubbers R.J."/>
            <person name="Makela M.R."/>
            <person name="Barry K."/>
            <person name="Chovatia M."/>
            <person name="Clum A."/>
            <person name="Daum C."/>
            <person name="Haridas S."/>
            <person name="He G."/>
            <person name="LaButti K."/>
            <person name="Lipzen A."/>
            <person name="Mondo S."/>
            <person name="Pangilinan J."/>
            <person name="Riley R."/>
            <person name="Salamov A."/>
            <person name="Simmons B.A."/>
            <person name="Magnuson J.K."/>
            <person name="Henrissat B."/>
            <person name="Mortensen U.H."/>
            <person name="Larsen T.O."/>
            <person name="De vries R.P."/>
            <person name="Grigoriev I.V."/>
            <person name="Machida M."/>
            <person name="Baker S.E."/>
            <person name="Andersen M.R."/>
        </authorList>
    </citation>
    <scope>NUCLEOTIDE SEQUENCE [LARGE SCALE GENOMIC DNA]</scope>
    <source>
        <strain evidence="2 3">CBS 117635</strain>
    </source>
</reference>
<dbReference type="Proteomes" id="UP000326289">
    <property type="component" value="Unassembled WGS sequence"/>
</dbReference>
<protein>
    <submittedName>
        <fullName evidence="2">Uncharacterized protein</fullName>
    </submittedName>
</protein>
<keyword evidence="3" id="KW-1185">Reference proteome</keyword>
<dbReference type="AlphaFoldDB" id="A0A5N6IVA3"/>
<evidence type="ECO:0000313" key="3">
    <source>
        <dbReference type="Proteomes" id="UP000326289"/>
    </source>
</evidence>
<evidence type="ECO:0000256" key="1">
    <source>
        <dbReference type="SAM" id="Phobius"/>
    </source>
</evidence>
<organism evidence="2 3">
    <name type="scientific">Aspergillus minisclerotigenes</name>
    <dbReference type="NCBI Taxonomy" id="656917"/>
    <lineage>
        <taxon>Eukaryota</taxon>
        <taxon>Fungi</taxon>
        <taxon>Dikarya</taxon>
        <taxon>Ascomycota</taxon>
        <taxon>Pezizomycotina</taxon>
        <taxon>Eurotiomycetes</taxon>
        <taxon>Eurotiomycetidae</taxon>
        <taxon>Eurotiales</taxon>
        <taxon>Aspergillaceae</taxon>
        <taxon>Aspergillus</taxon>
        <taxon>Aspergillus subgen. Circumdati</taxon>
    </lineage>
</organism>
<sequence>MIQGKGNLQTPVDYCSTLFGNAITIEIFLSFFFFSPLLTALCTPQSVCGHSGDQKR</sequence>
<gene>
    <name evidence="2" type="ORF">BDV30DRAFT_215969</name>
</gene>
<proteinExistence type="predicted"/>
<feature type="transmembrane region" description="Helical" evidence="1">
    <location>
        <begin position="12"/>
        <end position="34"/>
    </location>
</feature>
<keyword evidence="1" id="KW-0472">Membrane</keyword>